<dbReference type="InterPro" id="IPR019775">
    <property type="entry name" value="WD40_repeat_CS"/>
</dbReference>
<gene>
    <name evidence="5" type="ORF">MMEN_LOCUS7088</name>
</gene>
<evidence type="ECO:0000256" key="4">
    <source>
        <dbReference type="SAM" id="MobiDB-lite"/>
    </source>
</evidence>
<dbReference type="InterPro" id="IPR001680">
    <property type="entry name" value="WD40_rpt"/>
</dbReference>
<feature type="compositionally biased region" description="Pro residues" evidence="4">
    <location>
        <begin position="729"/>
        <end position="759"/>
    </location>
</feature>
<dbReference type="InterPro" id="IPR015943">
    <property type="entry name" value="WD40/YVTN_repeat-like_dom_sf"/>
</dbReference>
<comment type="caution">
    <text evidence="5">The sequence shown here is derived from an EMBL/GenBank/DDBJ whole genome shotgun (WGS) entry which is preliminary data.</text>
</comment>
<evidence type="ECO:0000256" key="3">
    <source>
        <dbReference type="PROSITE-ProRule" id="PRU00221"/>
    </source>
</evidence>
<protein>
    <submittedName>
        <fullName evidence="5">(Atlantic silverside) hypothetical protein</fullName>
    </submittedName>
</protein>
<dbReference type="EMBL" id="CAJRST010006668">
    <property type="protein sequence ID" value="CAG5896062.1"/>
    <property type="molecule type" value="Genomic_DNA"/>
</dbReference>
<accession>A0A8S4AWP1</accession>
<dbReference type="Proteomes" id="UP000677803">
    <property type="component" value="Unassembled WGS sequence"/>
</dbReference>
<feature type="region of interest" description="Disordered" evidence="4">
    <location>
        <begin position="716"/>
        <end position="759"/>
    </location>
</feature>
<keyword evidence="1 3" id="KW-0853">WD repeat</keyword>
<dbReference type="PROSITE" id="PS50294">
    <property type="entry name" value="WD_REPEATS_REGION"/>
    <property type="match status" value="1"/>
</dbReference>
<dbReference type="AlphaFoldDB" id="A0A8S4AWP1"/>
<dbReference type="InterPro" id="IPR036322">
    <property type="entry name" value="WD40_repeat_dom_sf"/>
</dbReference>
<dbReference type="PANTHER" id="PTHR45532:SF1">
    <property type="entry name" value="WD REPEAT-CONTAINING PROTEIN 97"/>
    <property type="match status" value="1"/>
</dbReference>
<dbReference type="PANTHER" id="PTHR45532">
    <property type="entry name" value="WD REPEAT-CONTAINING PROTEIN 97"/>
    <property type="match status" value="1"/>
</dbReference>
<sequence length="1022" mass="114356">MVAAGEKSTPTATLKLLSQHSAAPQEKTAQNQELLQRRLPPVVHGPPFCLCLQVVVSEGRQQLLTHHGLRHQQHVPCDSPVRFLMFWEAAGSFISLHSDQTVRLHKANGHRQTLSACLPFAGLTATEIPGCLVGWGPGPVFTLLDSQLRPLDTADSALDIQLCEAAEHSKELVSAGAGNVCVWSVMLMRRRVTVREGLRQYGAFSHMALAAPRPAKPQRGFFASGQNVVVVDLDGGRVLERKERLCPRNITAMVYCSQLDCLIISSEDLAITVWDSDWKLHVVFLGHTAVVTSLFYCSELNILVSSSADCTIRIWNVEGCDTIDCIKTEQKRPPLYIRATKKGDTFLTVSHKGIDFWAFRNLYTLHCQLGREEATLRQIVVPQLPASYPTRVLCISGDRNISLLAEETGAVLTFYQAKQKILCADYLLQKEILLALTEAGTVLQANTLSNPITLMQEWTGVGQGPWQPTDHVTKKDAKKLPVPGPASCLVLYSSVADTQRALEEWRSLQGERGSSHRKYIELNNTKNKFLIIIGQSRGCVSVLKSDNGTVLFRIPAHSGQRVTTMQAYPEEHCLLSSGEDLTVVLWRVYPHIKECLTQQLSVPCDQPQICFAALGSQMALSFQEPSSGSYRLRTLQLQAVPQCLAYSCSGGQLYLGIGGDLFKMRCAKFLPTNYREMKRKVQKTPVAEVPPPVEKVIPKEPVIVKKPARFRKTEEPVPEIVQVIEQPKPRTPTPAPPPPRAPTPPPPPSPPLPREPSPEVPTFLKQFAEREWFTELYPDKKAIPDSLTPDDFCLKLLSYLQTCCVRFRMEIMSAFHALHQQGLLLSTDRLYTGLSNSLQKFAKPNMSPLECGALTQMLNLLKNLKSKISFKLMKTLLALLACEELELRKAALRLLRAAGVDEAEDWLQPELESWQPELQDPSNAWANLHGKADFWLEMWITEFKKHNQHLNIETTDMGESPAFSLVDVLNYFCSVQREEHRKATRLTAYHTVTLPLKDCAFKPILRLGETYSMDRIRRPLGQ</sequence>
<evidence type="ECO:0000313" key="5">
    <source>
        <dbReference type="EMBL" id="CAG5896062.1"/>
    </source>
</evidence>
<organism evidence="5 6">
    <name type="scientific">Menidia menidia</name>
    <name type="common">Atlantic silverside</name>
    <dbReference type="NCBI Taxonomy" id="238744"/>
    <lineage>
        <taxon>Eukaryota</taxon>
        <taxon>Metazoa</taxon>
        <taxon>Chordata</taxon>
        <taxon>Craniata</taxon>
        <taxon>Vertebrata</taxon>
        <taxon>Euteleostomi</taxon>
        <taxon>Actinopterygii</taxon>
        <taxon>Neopterygii</taxon>
        <taxon>Teleostei</taxon>
        <taxon>Neoteleostei</taxon>
        <taxon>Acanthomorphata</taxon>
        <taxon>Ovalentaria</taxon>
        <taxon>Atherinomorphae</taxon>
        <taxon>Atheriniformes</taxon>
        <taxon>Atherinopsidae</taxon>
        <taxon>Menidiinae</taxon>
        <taxon>Menidia</taxon>
    </lineage>
</organism>
<dbReference type="PROSITE" id="PS50082">
    <property type="entry name" value="WD_REPEATS_2"/>
    <property type="match status" value="1"/>
</dbReference>
<evidence type="ECO:0000313" key="6">
    <source>
        <dbReference type="Proteomes" id="UP000677803"/>
    </source>
</evidence>
<dbReference type="SMART" id="SM00320">
    <property type="entry name" value="WD40"/>
    <property type="match status" value="3"/>
</dbReference>
<dbReference type="OrthoDB" id="6262491at2759"/>
<reference evidence="5" key="1">
    <citation type="submission" date="2021-05" db="EMBL/GenBank/DDBJ databases">
        <authorList>
            <person name="Tigano A."/>
        </authorList>
    </citation>
    <scope>NUCLEOTIDE SEQUENCE</scope>
</reference>
<dbReference type="SUPFAM" id="SSF50978">
    <property type="entry name" value="WD40 repeat-like"/>
    <property type="match status" value="1"/>
</dbReference>
<dbReference type="Gene3D" id="2.130.10.10">
    <property type="entry name" value="YVTN repeat-like/Quinoprotein amine dehydrogenase"/>
    <property type="match status" value="2"/>
</dbReference>
<evidence type="ECO:0000256" key="1">
    <source>
        <dbReference type="ARBA" id="ARBA00022574"/>
    </source>
</evidence>
<keyword evidence="6" id="KW-1185">Reference proteome</keyword>
<feature type="repeat" description="WD" evidence="3">
    <location>
        <begin position="284"/>
        <end position="318"/>
    </location>
</feature>
<dbReference type="Pfam" id="PF00400">
    <property type="entry name" value="WD40"/>
    <property type="match status" value="2"/>
</dbReference>
<evidence type="ECO:0000256" key="2">
    <source>
        <dbReference type="ARBA" id="ARBA00022737"/>
    </source>
</evidence>
<name>A0A8S4AWP1_9TELE</name>
<dbReference type="PROSITE" id="PS00678">
    <property type="entry name" value="WD_REPEATS_1"/>
    <property type="match status" value="1"/>
</dbReference>
<keyword evidence="2" id="KW-0677">Repeat</keyword>
<proteinExistence type="predicted"/>